<evidence type="ECO:0000313" key="1">
    <source>
        <dbReference type="EMBL" id="VAV88356.1"/>
    </source>
</evidence>
<proteinExistence type="predicted"/>
<evidence type="ECO:0008006" key="2">
    <source>
        <dbReference type="Google" id="ProtNLM"/>
    </source>
</evidence>
<dbReference type="AlphaFoldDB" id="A0A3B0RHL7"/>
<accession>A0A3B0RHL7</accession>
<sequence>MQDLVISIAAKMGIDEALAEKAVSIVLSLVQSQGDDGLVGQLFEKMPGADALATAGTTAIENGDGGGGLMGKLGGMLGGGAGDIMAAVAQLKSDGLDPSQIKEVGGEVLGFAKEKGGADLVDQITSSIPGLEKFL</sequence>
<protein>
    <recommendedName>
        <fullName evidence="2">DUF2267 domain-containing protein</fullName>
    </recommendedName>
</protein>
<organism evidence="1">
    <name type="scientific">hydrothermal vent metagenome</name>
    <dbReference type="NCBI Taxonomy" id="652676"/>
    <lineage>
        <taxon>unclassified sequences</taxon>
        <taxon>metagenomes</taxon>
        <taxon>ecological metagenomes</taxon>
    </lineage>
</organism>
<name>A0A3B0RHL7_9ZZZZ</name>
<reference evidence="1" key="1">
    <citation type="submission" date="2018-06" db="EMBL/GenBank/DDBJ databases">
        <authorList>
            <person name="Zhirakovskaya E."/>
        </authorList>
    </citation>
    <scope>NUCLEOTIDE SEQUENCE</scope>
</reference>
<gene>
    <name evidence="1" type="ORF">MNBD_ALPHA08-239</name>
</gene>
<dbReference type="EMBL" id="UOEC01000043">
    <property type="protein sequence ID" value="VAV88356.1"/>
    <property type="molecule type" value="Genomic_DNA"/>
</dbReference>